<keyword evidence="10" id="KW-1185">Reference proteome</keyword>
<feature type="transmembrane region" description="Helical" evidence="8">
    <location>
        <begin position="286"/>
        <end position="311"/>
    </location>
</feature>
<evidence type="ECO:0000256" key="7">
    <source>
        <dbReference type="ARBA" id="ARBA00023136"/>
    </source>
</evidence>
<keyword evidence="5 8" id="KW-0812">Transmembrane</keyword>
<sequence>MTAPSALSLGPVSMRYRPRSAAVNLVIAVVVLVCILLALILGKHGLTPVEVWQGLTGQGSRRVELTLDRRIRRAAAAAIFGACLGVSGMIFQSLTRNPLGSPDVIGLNSGAYTGVVAVLMFGGSGYALMASGAVAGCVVAAAVVFLLSYRGGVNGFRLIIVGIAVGAVLSSLNQWFSVKADLDEAMRAAIWGAGSLNSIAWVPLLSVTAVAVLLMPVLPMLGYRIRQLELGDETATALGLRVEPTRVLLILVGVVYTAVVTAIAGPIAFIALAAPQIARRVHGGGASLTISGSALVGAMLLSVADLIAQYVFTGVRLPVGAVTVVLGGVYLIWLLLRENARH</sequence>
<evidence type="ECO:0000256" key="4">
    <source>
        <dbReference type="ARBA" id="ARBA00022475"/>
    </source>
</evidence>
<dbReference type="SUPFAM" id="SSF81345">
    <property type="entry name" value="ABC transporter involved in vitamin B12 uptake, BtuC"/>
    <property type="match status" value="1"/>
</dbReference>
<gene>
    <name evidence="9" type="primary">fepG_2</name>
    <name evidence="9" type="ORF">GCM10022231_14080</name>
</gene>
<dbReference type="Gene3D" id="1.10.3470.10">
    <property type="entry name" value="ABC transporter involved in vitamin B12 uptake, BtuC"/>
    <property type="match status" value="1"/>
</dbReference>
<dbReference type="InterPro" id="IPR000522">
    <property type="entry name" value="ABC_transptr_permease_BtuC"/>
</dbReference>
<organism evidence="9 10">
    <name type="scientific">Gordonia caeni</name>
    <dbReference type="NCBI Taxonomy" id="1007097"/>
    <lineage>
        <taxon>Bacteria</taxon>
        <taxon>Bacillati</taxon>
        <taxon>Actinomycetota</taxon>
        <taxon>Actinomycetes</taxon>
        <taxon>Mycobacteriales</taxon>
        <taxon>Gordoniaceae</taxon>
        <taxon>Gordonia</taxon>
    </lineage>
</organism>
<dbReference type="PANTHER" id="PTHR30472:SF24">
    <property type="entry name" value="FERRIC ENTEROBACTIN TRANSPORT SYSTEM PERMEASE PROTEIN FEPG"/>
    <property type="match status" value="1"/>
</dbReference>
<protein>
    <submittedName>
        <fullName evidence="9">Iron-enterobactin ABC transporter permease</fullName>
    </submittedName>
</protein>
<evidence type="ECO:0000256" key="8">
    <source>
        <dbReference type="SAM" id="Phobius"/>
    </source>
</evidence>
<dbReference type="Proteomes" id="UP001418444">
    <property type="component" value="Unassembled WGS sequence"/>
</dbReference>
<dbReference type="PANTHER" id="PTHR30472">
    <property type="entry name" value="FERRIC ENTEROBACTIN TRANSPORT SYSTEM PERMEASE PROTEIN"/>
    <property type="match status" value="1"/>
</dbReference>
<evidence type="ECO:0000313" key="10">
    <source>
        <dbReference type="Proteomes" id="UP001418444"/>
    </source>
</evidence>
<keyword evidence="3" id="KW-0813">Transport</keyword>
<feature type="transmembrane region" description="Helical" evidence="8">
    <location>
        <begin position="128"/>
        <end position="149"/>
    </location>
</feature>
<feature type="transmembrane region" description="Helical" evidence="8">
    <location>
        <begin position="20"/>
        <end position="41"/>
    </location>
</feature>
<feature type="transmembrane region" description="Helical" evidence="8">
    <location>
        <begin position="104"/>
        <end position="121"/>
    </location>
</feature>
<comment type="subcellular location">
    <subcellularLocation>
        <location evidence="1">Cell membrane</location>
        <topology evidence="1">Multi-pass membrane protein</topology>
    </subcellularLocation>
</comment>
<evidence type="ECO:0000256" key="2">
    <source>
        <dbReference type="ARBA" id="ARBA00007935"/>
    </source>
</evidence>
<evidence type="ECO:0000313" key="9">
    <source>
        <dbReference type="EMBL" id="GAA3956465.1"/>
    </source>
</evidence>
<reference evidence="10" key="1">
    <citation type="journal article" date="2019" name="Int. J. Syst. Evol. Microbiol.">
        <title>The Global Catalogue of Microorganisms (GCM) 10K type strain sequencing project: providing services to taxonomists for standard genome sequencing and annotation.</title>
        <authorList>
            <consortium name="The Broad Institute Genomics Platform"/>
            <consortium name="The Broad Institute Genome Sequencing Center for Infectious Disease"/>
            <person name="Wu L."/>
            <person name="Ma J."/>
        </authorList>
    </citation>
    <scope>NUCLEOTIDE SEQUENCE [LARGE SCALE GENOMIC DNA]</scope>
    <source>
        <strain evidence="10">JCM 16923</strain>
    </source>
</reference>
<feature type="transmembrane region" description="Helical" evidence="8">
    <location>
        <begin position="317"/>
        <end position="336"/>
    </location>
</feature>
<evidence type="ECO:0000256" key="1">
    <source>
        <dbReference type="ARBA" id="ARBA00004651"/>
    </source>
</evidence>
<keyword evidence="6 8" id="KW-1133">Transmembrane helix</keyword>
<keyword evidence="7 8" id="KW-0472">Membrane</keyword>
<dbReference type="Pfam" id="PF01032">
    <property type="entry name" value="FecCD"/>
    <property type="match status" value="1"/>
</dbReference>
<feature type="transmembrane region" description="Helical" evidence="8">
    <location>
        <begin position="247"/>
        <end position="274"/>
    </location>
</feature>
<feature type="transmembrane region" description="Helical" evidence="8">
    <location>
        <begin position="155"/>
        <end position="176"/>
    </location>
</feature>
<comment type="caution">
    <text evidence="9">The sequence shown here is derived from an EMBL/GenBank/DDBJ whole genome shotgun (WGS) entry which is preliminary data.</text>
</comment>
<dbReference type="EMBL" id="BAAAZW010000004">
    <property type="protein sequence ID" value="GAA3956465.1"/>
    <property type="molecule type" value="Genomic_DNA"/>
</dbReference>
<proteinExistence type="inferred from homology"/>
<evidence type="ECO:0000256" key="3">
    <source>
        <dbReference type="ARBA" id="ARBA00022448"/>
    </source>
</evidence>
<evidence type="ECO:0000256" key="6">
    <source>
        <dbReference type="ARBA" id="ARBA00022989"/>
    </source>
</evidence>
<accession>A0ABP7NY04</accession>
<feature type="transmembrane region" description="Helical" evidence="8">
    <location>
        <begin position="74"/>
        <end position="92"/>
    </location>
</feature>
<keyword evidence="4" id="KW-1003">Cell membrane</keyword>
<dbReference type="CDD" id="cd06550">
    <property type="entry name" value="TM_ABC_iron-siderophores_like"/>
    <property type="match status" value="1"/>
</dbReference>
<dbReference type="RefSeq" id="WP_344782075.1">
    <property type="nucleotide sequence ID" value="NZ_BAAAZW010000004.1"/>
</dbReference>
<comment type="similarity">
    <text evidence="2">Belongs to the binding-protein-dependent transport system permease family. FecCD subfamily.</text>
</comment>
<dbReference type="InterPro" id="IPR037294">
    <property type="entry name" value="ABC_BtuC-like"/>
</dbReference>
<evidence type="ECO:0000256" key="5">
    <source>
        <dbReference type="ARBA" id="ARBA00022692"/>
    </source>
</evidence>
<name>A0ABP7NY04_9ACTN</name>
<feature type="transmembrane region" description="Helical" evidence="8">
    <location>
        <begin position="188"/>
        <end position="214"/>
    </location>
</feature>